<keyword evidence="3" id="KW-1185">Reference proteome</keyword>
<dbReference type="Proteomes" id="UP001055439">
    <property type="component" value="Chromosome 4"/>
</dbReference>
<organism evidence="2 3">
    <name type="scientific">Musa troglodytarum</name>
    <name type="common">fe'i banana</name>
    <dbReference type="NCBI Taxonomy" id="320322"/>
    <lineage>
        <taxon>Eukaryota</taxon>
        <taxon>Viridiplantae</taxon>
        <taxon>Streptophyta</taxon>
        <taxon>Embryophyta</taxon>
        <taxon>Tracheophyta</taxon>
        <taxon>Spermatophyta</taxon>
        <taxon>Magnoliopsida</taxon>
        <taxon>Liliopsida</taxon>
        <taxon>Zingiberales</taxon>
        <taxon>Musaceae</taxon>
        <taxon>Musa</taxon>
    </lineage>
</organism>
<reference evidence="2" key="1">
    <citation type="submission" date="2022-05" db="EMBL/GenBank/DDBJ databases">
        <title>The Musa troglodytarum L. genome provides insights into the mechanism of non-climacteric behaviour and enrichment of carotenoids.</title>
        <authorList>
            <person name="Wang J."/>
        </authorList>
    </citation>
    <scope>NUCLEOTIDE SEQUENCE</scope>
    <source>
        <tissue evidence="2">Leaf</tissue>
    </source>
</reference>
<name>A0A9E7JZU8_9LILI</name>
<evidence type="ECO:0000313" key="2">
    <source>
        <dbReference type="EMBL" id="URD98369.1"/>
    </source>
</evidence>
<feature type="region of interest" description="Disordered" evidence="1">
    <location>
        <begin position="30"/>
        <end position="63"/>
    </location>
</feature>
<evidence type="ECO:0000256" key="1">
    <source>
        <dbReference type="SAM" id="MobiDB-lite"/>
    </source>
</evidence>
<accession>A0A9E7JZU8</accession>
<gene>
    <name evidence="2" type="ORF">MUK42_10555</name>
</gene>
<proteinExistence type="predicted"/>
<protein>
    <submittedName>
        <fullName evidence="2">Uncharacterized protein</fullName>
    </submittedName>
</protein>
<feature type="compositionally biased region" description="Basic and acidic residues" evidence="1">
    <location>
        <begin position="30"/>
        <end position="44"/>
    </location>
</feature>
<sequence>MHFYDCVALRIAENGSMLFCRPREMHLSWKQADERRRSRNDEQGRIQQGCGIPEIETRQRKIA</sequence>
<evidence type="ECO:0000313" key="3">
    <source>
        <dbReference type="Proteomes" id="UP001055439"/>
    </source>
</evidence>
<dbReference type="AlphaFoldDB" id="A0A9E7JZU8"/>
<dbReference type="EMBL" id="CP097506">
    <property type="protein sequence ID" value="URD98369.1"/>
    <property type="molecule type" value="Genomic_DNA"/>
</dbReference>